<reference evidence="2" key="1">
    <citation type="submission" date="2020-05" db="EMBL/GenBank/DDBJ databases">
        <authorList>
            <person name="Chiriac C."/>
            <person name="Salcher M."/>
            <person name="Ghai R."/>
            <person name="Kavagutti S V."/>
        </authorList>
    </citation>
    <scope>NUCLEOTIDE SEQUENCE</scope>
</reference>
<accession>A0A6J6BET9</accession>
<feature type="transmembrane region" description="Helical" evidence="1">
    <location>
        <begin position="252"/>
        <end position="273"/>
    </location>
</feature>
<keyword evidence="1" id="KW-0812">Transmembrane</keyword>
<keyword evidence="1" id="KW-0472">Membrane</keyword>
<feature type="transmembrane region" description="Helical" evidence="1">
    <location>
        <begin position="24"/>
        <end position="45"/>
    </location>
</feature>
<dbReference type="Pfam" id="PF04474">
    <property type="entry name" value="DUF554"/>
    <property type="match status" value="1"/>
</dbReference>
<dbReference type="AlphaFoldDB" id="A0A6J6BET9"/>
<gene>
    <name evidence="2" type="ORF">UFOPK1413_00554</name>
    <name evidence="3" type="ORF">UFOPK3339_00039</name>
</gene>
<name>A0A6J6BET9_9ZZZZ</name>
<evidence type="ECO:0000313" key="2">
    <source>
        <dbReference type="EMBL" id="CAB4537365.1"/>
    </source>
</evidence>
<keyword evidence="1" id="KW-1133">Transmembrane helix</keyword>
<protein>
    <submittedName>
        <fullName evidence="2">Unannotated protein</fullName>
    </submittedName>
</protein>
<evidence type="ECO:0000256" key="1">
    <source>
        <dbReference type="SAM" id="Phobius"/>
    </source>
</evidence>
<sequence length="275" mass="27370">MGFSDSSTVAVNMAFAPFGIMRDMIGLGTLINIGTIVAGSTIGVAIGSKLPERTNRVVTDALGLITLVMGGLNLAALGDAELVAAVGPAAPFLIIVGALLIGSIIGSLVGIEARLETFGSFLHAKVAAKSGGAANSARDRFIQGFVDASLIFAIGPLAILGAFSDGMGLGIDQLVLKSILDGFASIAFAASLGWGVAFAALPVGIWQGVLTLAAFALGSVLPGASIATLTATGGVLLLGVGLRLLNLRAVSVADMLPALVVAPILTTVVASFVST</sequence>
<dbReference type="PANTHER" id="PTHR36111:SF2">
    <property type="entry name" value="INNER MEMBRANE PROTEIN"/>
    <property type="match status" value="1"/>
</dbReference>
<feature type="transmembrane region" description="Helical" evidence="1">
    <location>
        <begin position="183"/>
        <end position="205"/>
    </location>
</feature>
<organism evidence="2">
    <name type="scientific">freshwater metagenome</name>
    <dbReference type="NCBI Taxonomy" id="449393"/>
    <lineage>
        <taxon>unclassified sequences</taxon>
        <taxon>metagenomes</taxon>
        <taxon>ecological metagenomes</taxon>
    </lineage>
</organism>
<feature type="transmembrane region" description="Helical" evidence="1">
    <location>
        <begin position="89"/>
        <end position="111"/>
    </location>
</feature>
<feature type="transmembrane region" description="Helical" evidence="1">
    <location>
        <begin position="145"/>
        <end position="163"/>
    </location>
</feature>
<dbReference type="EMBL" id="CAEZSG010000070">
    <property type="protein sequence ID" value="CAB4537365.1"/>
    <property type="molecule type" value="Genomic_DNA"/>
</dbReference>
<evidence type="ECO:0000313" key="3">
    <source>
        <dbReference type="EMBL" id="CAB4855334.1"/>
    </source>
</evidence>
<dbReference type="EMBL" id="CAFBLF010000003">
    <property type="protein sequence ID" value="CAB4855334.1"/>
    <property type="molecule type" value="Genomic_DNA"/>
</dbReference>
<feature type="transmembrane region" description="Helical" evidence="1">
    <location>
        <begin position="57"/>
        <end position="77"/>
    </location>
</feature>
<proteinExistence type="predicted"/>
<feature type="transmembrane region" description="Helical" evidence="1">
    <location>
        <begin position="212"/>
        <end position="240"/>
    </location>
</feature>
<dbReference type="PANTHER" id="PTHR36111">
    <property type="entry name" value="INNER MEMBRANE PROTEIN-RELATED"/>
    <property type="match status" value="1"/>
</dbReference>
<dbReference type="InterPro" id="IPR007563">
    <property type="entry name" value="DUF554"/>
</dbReference>